<evidence type="ECO:0000256" key="1">
    <source>
        <dbReference type="ARBA" id="ARBA00004340"/>
    </source>
</evidence>
<dbReference type="InterPro" id="IPR045379">
    <property type="entry name" value="Crinkler_N"/>
</dbReference>
<dbReference type="GO" id="GO:0043657">
    <property type="term" value="C:host cell"/>
    <property type="evidence" value="ECO:0007669"/>
    <property type="project" value="UniProtKB-SubCell"/>
</dbReference>
<dbReference type="OrthoDB" id="2340858at2759"/>
<sequence>MPTFHLLCAIHNQPNAVFEVDIDPERTVAHLKQYIIDQHKLTFAQFEPWHLKLWKWNKLTPHEVGDLNSNDSLNPIYTIGSVFEGDTLQGQCIHILIKVPGFNPSSSDKSIISNALKRGHSSSRPDRAKRLKIEDTLGLDSVLEGLNLLWQDAWGKGSATNLFQIHKIDRDGTLPHIDTPETCTVLNLPPMLLRNYEISAIMIRREYLIALEFVILIAQGGEPSQSKHRHELPPNLSPAGDPYLNPFPLYSSSPSRPRAVTLIGHPGIGKTLFLLYVLVCRMLASLPSICMEENDTAYIINSSGVKKVNVTALNSTLITDDSWCLVDSNDRLPEVPKAITALRKFIIQTTSPHAERTDWWTKFPRRVYRFFMREWDLQELIAARSVQTGEEASELNLKTFLDRFIAAARQAFIYGSAQDMYARLIMETLEDLSGDQTLEIIHSGRLLDLDKKVSHHLVLITPSADTRLEHLTDIPTRFLYETIRDYTRKDALQGALLLHEIFKEVTETTFAIDYIYEDFARYLIPRGGQRSVITMEKFLPKRNSLPQDPDTFFCVGCDGGPPFHFSRLSSCTKHTPGKLKITGFYMDEPLVLENGFYYPHVKDKDQAMFDGFLYDETIRTAAVLQVMTRDKHFVPDAGFAWLKSLGVEKVYVVGITPVGKSLDLRFNPEWDSLVKAVYHLPLDPEK</sequence>
<reference evidence="6" key="2">
    <citation type="submission" date="2015-01" db="EMBL/GenBank/DDBJ databases">
        <title>Evolutionary Origins and Diversification of the Mycorrhizal Mutualists.</title>
        <authorList>
            <consortium name="DOE Joint Genome Institute"/>
            <consortium name="Mycorrhizal Genomics Consortium"/>
            <person name="Kohler A."/>
            <person name="Kuo A."/>
            <person name="Nagy L.G."/>
            <person name="Floudas D."/>
            <person name="Copeland A."/>
            <person name="Barry K.W."/>
            <person name="Cichocki N."/>
            <person name="Veneault-Fourrey C."/>
            <person name="LaButti K."/>
            <person name="Lindquist E.A."/>
            <person name="Lipzen A."/>
            <person name="Lundell T."/>
            <person name="Morin E."/>
            <person name="Murat C."/>
            <person name="Riley R."/>
            <person name="Ohm R."/>
            <person name="Sun H."/>
            <person name="Tunlid A."/>
            <person name="Henrissat B."/>
            <person name="Grigoriev I.V."/>
            <person name="Hibbett D.S."/>
            <person name="Martin F."/>
        </authorList>
    </citation>
    <scope>NUCLEOTIDE SEQUENCE [LARGE SCALE GENOMIC DNA]</scope>
    <source>
        <strain evidence="6">h7</strain>
    </source>
</reference>
<gene>
    <name evidence="5" type="ORF">M413DRAFT_8313</name>
</gene>
<evidence type="ECO:0000313" key="6">
    <source>
        <dbReference type="Proteomes" id="UP000053424"/>
    </source>
</evidence>
<name>A0A0C2Y9G2_HEBCY</name>
<protein>
    <recommendedName>
        <fullName evidence="4">Crinkler effector protein N-terminal domain-containing protein</fullName>
    </recommendedName>
</protein>
<dbReference type="PANTHER" id="PTHR33129:SF1">
    <property type="entry name" value="ATP-BINDING PROTEIN"/>
    <property type="match status" value="1"/>
</dbReference>
<evidence type="ECO:0000313" key="5">
    <source>
        <dbReference type="EMBL" id="KIM46478.1"/>
    </source>
</evidence>
<dbReference type="InterPro" id="IPR052980">
    <property type="entry name" value="Crinkler_effector"/>
</dbReference>
<dbReference type="PANTHER" id="PTHR33129">
    <property type="entry name" value="PROTEIN KINASE DOMAIN-CONTAINING PROTEIN-RELATED"/>
    <property type="match status" value="1"/>
</dbReference>
<accession>A0A0C2Y9G2</accession>
<evidence type="ECO:0000256" key="3">
    <source>
        <dbReference type="ARBA" id="ARBA00022525"/>
    </source>
</evidence>
<proteinExistence type="predicted"/>
<dbReference type="EMBL" id="KN831771">
    <property type="protein sequence ID" value="KIM46478.1"/>
    <property type="molecule type" value="Genomic_DNA"/>
</dbReference>
<dbReference type="Pfam" id="PF20147">
    <property type="entry name" value="Crinkler"/>
    <property type="match status" value="1"/>
</dbReference>
<keyword evidence="6" id="KW-1185">Reference proteome</keyword>
<dbReference type="Proteomes" id="UP000053424">
    <property type="component" value="Unassembled WGS sequence"/>
</dbReference>
<evidence type="ECO:0000259" key="4">
    <source>
        <dbReference type="Pfam" id="PF20147"/>
    </source>
</evidence>
<dbReference type="HOGENOM" id="CLU_025513_0_0_1"/>
<feature type="domain" description="Crinkler effector protein N-terminal" evidence="4">
    <location>
        <begin position="5"/>
        <end position="98"/>
    </location>
</feature>
<reference evidence="5 6" key="1">
    <citation type="submission" date="2014-04" db="EMBL/GenBank/DDBJ databases">
        <authorList>
            <consortium name="DOE Joint Genome Institute"/>
            <person name="Kuo A."/>
            <person name="Gay G."/>
            <person name="Dore J."/>
            <person name="Kohler A."/>
            <person name="Nagy L.G."/>
            <person name="Floudas D."/>
            <person name="Copeland A."/>
            <person name="Barry K.W."/>
            <person name="Cichocki N."/>
            <person name="Veneault-Fourrey C."/>
            <person name="LaButti K."/>
            <person name="Lindquist E.A."/>
            <person name="Lipzen A."/>
            <person name="Lundell T."/>
            <person name="Morin E."/>
            <person name="Murat C."/>
            <person name="Sun H."/>
            <person name="Tunlid A."/>
            <person name="Henrissat B."/>
            <person name="Grigoriev I.V."/>
            <person name="Hibbett D.S."/>
            <person name="Martin F."/>
            <person name="Nordberg H.P."/>
            <person name="Cantor M.N."/>
            <person name="Hua S.X."/>
        </authorList>
    </citation>
    <scope>NUCLEOTIDE SEQUENCE [LARGE SCALE GENOMIC DNA]</scope>
    <source>
        <strain evidence="6">h7</strain>
    </source>
</reference>
<organism evidence="5 6">
    <name type="scientific">Hebeloma cylindrosporum</name>
    <dbReference type="NCBI Taxonomy" id="76867"/>
    <lineage>
        <taxon>Eukaryota</taxon>
        <taxon>Fungi</taxon>
        <taxon>Dikarya</taxon>
        <taxon>Basidiomycota</taxon>
        <taxon>Agaricomycotina</taxon>
        <taxon>Agaricomycetes</taxon>
        <taxon>Agaricomycetidae</taxon>
        <taxon>Agaricales</taxon>
        <taxon>Agaricineae</taxon>
        <taxon>Hymenogastraceae</taxon>
        <taxon>Hebeloma</taxon>
    </lineage>
</organism>
<evidence type="ECO:0000256" key="2">
    <source>
        <dbReference type="ARBA" id="ARBA00004613"/>
    </source>
</evidence>
<dbReference type="AlphaFoldDB" id="A0A0C2Y9G2"/>
<dbReference type="GO" id="GO:0005576">
    <property type="term" value="C:extracellular region"/>
    <property type="evidence" value="ECO:0007669"/>
    <property type="project" value="UniProtKB-SubCell"/>
</dbReference>
<keyword evidence="3" id="KW-0964">Secreted</keyword>
<comment type="subcellular location">
    <subcellularLocation>
        <location evidence="1">Host cell</location>
    </subcellularLocation>
    <subcellularLocation>
        <location evidence="2">Secreted</location>
    </subcellularLocation>
</comment>